<organism evidence="1">
    <name type="scientific">marine sediment metagenome</name>
    <dbReference type="NCBI Taxonomy" id="412755"/>
    <lineage>
        <taxon>unclassified sequences</taxon>
        <taxon>metagenomes</taxon>
        <taxon>ecological metagenomes</taxon>
    </lineage>
</organism>
<protein>
    <submittedName>
        <fullName evidence="1">Uncharacterized protein</fullName>
    </submittedName>
</protein>
<dbReference type="EMBL" id="BART01004769">
    <property type="protein sequence ID" value="GAG56730.1"/>
    <property type="molecule type" value="Genomic_DNA"/>
</dbReference>
<name>X0YL08_9ZZZZ</name>
<reference evidence="1" key="1">
    <citation type="journal article" date="2014" name="Front. Microbiol.">
        <title>High frequency of phylogenetically diverse reductive dehalogenase-homologous genes in deep subseafloor sedimentary metagenomes.</title>
        <authorList>
            <person name="Kawai M."/>
            <person name="Futagami T."/>
            <person name="Toyoda A."/>
            <person name="Takaki Y."/>
            <person name="Nishi S."/>
            <person name="Hori S."/>
            <person name="Arai W."/>
            <person name="Tsubouchi T."/>
            <person name="Morono Y."/>
            <person name="Uchiyama I."/>
            <person name="Ito T."/>
            <person name="Fujiyama A."/>
            <person name="Inagaki F."/>
            <person name="Takami H."/>
        </authorList>
    </citation>
    <scope>NUCLEOTIDE SEQUENCE</scope>
    <source>
        <strain evidence="1">Expedition CK06-06</strain>
    </source>
</reference>
<dbReference type="AlphaFoldDB" id="X0YL08"/>
<feature type="non-terminal residue" evidence="1">
    <location>
        <position position="1"/>
    </location>
</feature>
<evidence type="ECO:0000313" key="1">
    <source>
        <dbReference type="EMBL" id="GAG56730.1"/>
    </source>
</evidence>
<accession>X0YL08</accession>
<comment type="caution">
    <text evidence="1">The sequence shown here is derived from an EMBL/GenBank/DDBJ whole genome shotgun (WGS) entry which is preliminary data.</text>
</comment>
<gene>
    <name evidence="1" type="ORF">S01H4_11660</name>
</gene>
<proteinExistence type="predicted"/>
<sequence>LKVYKLAEVFERINNENRIINDLLRKIIIGTNI</sequence>